<name>X8IUW7_9AGAM</name>
<feature type="compositionally biased region" description="Gly residues" evidence="1">
    <location>
        <begin position="190"/>
        <end position="208"/>
    </location>
</feature>
<dbReference type="OrthoDB" id="3213095at2759"/>
<evidence type="ECO:0000256" key="1">
    <source>
        <dbReference type="SAM" id="MobiDB-lite"/>
    </source>
</evidence>
<gene>
    <name evidence="2" type="ORF">RSOL_009020</name>
</gene>
<comment type="caution">
    <text evidence="2">The sequence shown here is derived from an EMBL/GenBank/DDBJ whole genome shotgun (WGS) entry which is preliminary data.</text>
</comment>
<dbReference type="EMBL" id="JATN01000322">
    <property type="protein sequence ID" value="EUC53525.1"/>
    <property type="molecule type" value="Genomic_DNA"/>
</dbReference>
<accession>X8IUW7</accession>
<feature type="region of interest" description="Disordered" evidence="1">
    <location>
        <begin position="170"/>
        <end position="220"/>
    </location>
</feature>
<dbReference type="Proteomes" id="UP000030108">
    <property type="component" value="Unassembled WGS sequence"/>
</dbReference>
<sequence>MITETSQSSQDDVYMYTPPALPAHLATIYDLKPITGQPTNEQVITIHAAMRAVNAEAQVPHLCNPELSLQLSQHLFSVQMAVYRNAYPLSILPRDNTYAPPSLPTHIPITLETVTGSPSNEQLKTAQDAMRIVESRGYGPLFDPDLNMHLSQHLFNLQLARYIQDSTLGQFTSRPNESRHIPLNNPGSDEGSGAGSMAGSNAGSGGSSDAGSMAGSLEMLPPDTIDTRPEAHITQPELARSAVPVPNITRPLGPEPVSARNHTSPEITQLAQAMDTIKELMSESKGVLENINRVLIATQRNQAVTGVYNTNTYVHRNPVNDRGVTAVESGLPQLRYYYCGRNYHISVLNPAQLAGYLRFFDIGADLIEGTENDVPRLKDGVQIQAGNLILKHLGLVY</sequence>
<evidence type="ECO:0000313" key="2">
    <source>
        <dbReference type="EMBL" id="EUC53525.1"/>
    </source>
</evidence>
<dbReference type="AlphaFoldDB" id="X8IUW7"/>
<organism evidence="2 3">
    <name type="scientific">Rhizoctonia solani AG-3 Rhs1AP</name>
    <dbReference type="NCBI Taxonomy" id="1086054"/>
    <lineage>
        <taxon>Eukaryota</taxon>
        <taxon>Fungi</taxon>
        <taxon>Dikarya</taxon>
        <taxon>Basidiomycota</taxon>
        <taxon>Agaricomycotina</taxon>
        <taxon>Agaricomycetes</taxon>
        <taxon>Cantharellales</taxon>
        <taxon>Ceratobasidiaceae</taxon>
        <taxon>Rhizoctonia</taxon>
    </lineage>
</organism>
<protein>
    <recommendedName>
        <fullName evidence="4">Laminin domain protein</fullName>
    </recommendedName>
</protein>
<proteinExistence type="predicted"/>
<evidence type="ECO:0008006" key="4">
    <source>
        <dbReference type="Google" id="ProtNLM"/>
    </source>
</evidence>
<reference evidence="3" key="1">
    <citation type="journal article" date="2014" name="Genome Announc.">
        <title>Draft genome sequence of the plant-pathogenic soil fungus Rhizoctonia solani anastomosis group 3 strain Rhs1AP.</title>
        <authorList>
            <person name="Cubeta M.A."/>
            <person name="Thomas E."/>
            <person name="Dean R.A."/>
            <person name="Jabaji S."/>
            <person name="Neate S.M."/>
            <person name="Tavantzis S."/>
            <person name="Toda T."/>
            <person name="Vilgalys R."/>
            <person name="Bharathan N."/>
            <person name="Fedorova-Abrams N."/>
            <person name="Pakala S.B."/>
            <person name="Pakala S.M."/>
            <person name="Zafar N."/>
            <person name="Joardar V."/>
            <person name="Losada L."/>
            <person name="Nierman W.C."/>
        </authorList>
    </citation>
    <scope>NUCLEOTIDE SEQUENCE [LARGE SCALE GENOMIC DNA]</scope>
    <source>
        <strain evidence="3">AG-3</strain>
    </source>
</reference>
<evidence type="ECO:0000313" key="3">
    <source>
        <dbReference type="Proteomes" id="UP000030108"/>
    </source>
</evidence>